<keyword evidence="2" id="KW-1185">Reference proteome</keyword>
<dbReference type="AlphaFoldDB" id="A0A9P4THT9"/>
<comment type="caution">
    <text evidence="1">The sequence shown here is derived from an EMBL/GenBank/DDBJ whole genome shotgun (WGS) entry which is preliminary data.</text>
</comment>
<reference evidence="1" key="1">
    <citation type="submission" date="2019-04" db="EMBL/GenBank/DDBJ databases">
        <title>Sequencing of skin fungus with MAO and IRED activity.</title>
        <authorList>
            <person name="Marsaioli A.J."/>
            <person name="Bonatto J.M.C."/>
            <person name="Reis Junior O."/>
        </authorList>
    </citation>
    <scope>NUCLEOTIDE SEQUENCE</scope>
    <source>
        <strain evidence="1">30M1</strain>
    </source>
</reference>
<dbReference type="Proteomes" id="UP000801428">
    <property type="component" value="Unassembled WGS sequence"/>
</dbReference>
<evidence type="ECO:0000313" key="2">
    <source>
        <dbReference type="Proteomes" id="UP000801428"/>
    </source>
</evidence>
<evidence type="ECO:0000313" key="1">
    <source>
        <dbReference type="EMBL" id="KAF3005680.1"/>
    </source>
</evidence>
<protein>
    <submittedName>
        <fullName evidence="1">Uncharacterized protein</fullName>
    </submittedName>
</protein>
<proteinExistence type="predicted"/>
<organism evidence="1 2">
    <name type="scientific">Curvularia kusanoi</name>
    <name type="common">Cochliobolus kusanoi</name>
    <dbReference type="NCBI Taxonomy" id="90978"/>
    <lineage>
        <taxon>Eukaryota</taxon>
        <taxon>Fungi</taxon>
        <taxon>Dikarya</taxon>
        <taxon>Ascomycota</taxon>
        <taxon>Pezizomycotina</taxon>
        <taxon>Dothideomycetes</taxon>
        <taxon>Pleosporomycetidae</taxon>
        <taxon>Pleosporales</taxon>
        <taxon>Pleosporineae</taxon>
        <taxon>Pleosporaceae</taxon>
        <taxon>Curvularia</taxon>
    </lineage>
</organism>
<accession>A0A9P4THT9</accession>
<dbReference type="EMBL" id="SWKU01000006">
    <property type="protein sequence ID" value="KAF3005680.1"/>
    <property type="molecule type" value="Genomic_DNA"/>
</dbReference>
<sequence>MIKRGSGERSVAVNIQTALAMYRETGRIMDCSITRTFALMNKESSEQGSEVIGLNTDTDRQQKTVFRIQLHGDSPPALIFVARKSNTGPPKDWLNEEEDLEVGLEMFGKTILDDYQKTFDDHRGAVLIAGLGVRTADIFPATSMIPQNNWDRTRLRYANQFSAAIEEELQHSDFDAKIVSIGIDAWGCDSDRIRDFLKRNIIH</sequence>
<name>A0A9P4THT9_CURKU</name>
<gene>
    <name evidence="1" type="ORF">E8E13_004918</name>
</gene>